<keyword evidence="2" id="KW-1185">Reference proteome</keyword>
<evidence type="ECO:0000313" key="2">
    <source>
        <dbReference type="Proteomes" id="UP001589605"/>
    </source>
</evidence>
<gene>
    <name evidence="1" type="ORF">ACFFVB_15805</name>
</gene>
<name>A0ABV5F542_9FLAO</name>
<proteinExistence type="predicted"/>
<organism evidence="1 2">
    <name type="scientific">Formosa undariae</name>
    <dbReference type="NCBI Taxonomy" id="1325436"/>
    <lineage>
        <taxon>Bacteria</taxon>
        <taxon>Pseudomonadati</taxon>
        <taxon>Bacteroidota</taxon>
        <taxon>Flavobacteriia</taxon>
        <taxon>Flavobacteriales</taxon>
        <taxon>Flavobacteriaceae</taxon>
        <taxon>Formosa</taxon>
    </lineage>
</organism>
<reference evidence="1 2" key="1">
    <citation type="submission" date="2024-09" db="EMBL/GenBank/DDBJ databases">
        <authorList>
            <person name="Sun Q."/>
            <person name="Mori K."/>
        </authorList>
    </citation>
    <scope>NUCLEOTIDE SEQUENCE [LARGE SCALE GENOMIC DNA]</scope>
    <source>
        <strain evidence="1 2">CECT 8286</strain>
    </source>
</reference>
<dbReference type="EMBL" id="JBHMEZ010000014">
    <property type="protein sequence ID" value="MFB9054555.1"/>
    <property type="molecule type" value="Genomic_DNA"/>
</dbReference>
<protein>
    <submittedName>
        <fullName evidence="1">Uncharacterized protein</fullName>
    </submittedName>
</protein>
<evidence type="ECO:0000313" key="1">
    <source>
        <dbReference type="EMBL" id="MFB9054555.1"/>
    </source>
</evidence>
<sequence>MMTELIIEKYVIKSTGVDGGHKYISTEIKLKGKMKKLTILFADKSDEKELKNNEKIKVKGEFQDDGKEYDLIMNNATLEK</sequence>
<dbReference type="Proteomes" id="UP001589605">
    <property type="component" value="Unassembled WGS sequence"/>
</dbReference>
<dbReference type="RefSeq" id="WP_382384196.1">
    <property type="nucleotide sequence ID" value="NZ_JBHMEZ010000014.1"/>
</dbReference>
<accession>A0ABV5F542</accession>
<comment type="caution">
    <text evidence="1">The sequence shown here is derived from an EMBL/GenBank/DDBJ whole genome shotgun (WGS) entry which is preliminary data.</text>
</comment>